<dbReference type="NCBIfam" id="TIGR02098">
    <property type="entry name" value="MJ0042_CXXC"/>
    <property type="match status" value="1"/>
</dbReference>
<dbReference type="OrthoDB" id="5294582at2"/>
<feature type="region of interest" description="Disordered" evidence="1">
    <location>
        <begin position="215"/>
        <end position="284"/>
    </location>
</feature>
<feature type="region of interest" description="Disordered" evidence="1">
    <location>
        <begin position="297"/>
        <end position="333"/>
    </location>
</feature>
<proteinExistence type="predicted"/>
<sequence length="533" mass="54938">MSLVTRCPSCSTAFKVVRDQLRLSEGWVRCGRCGEVFDAQADLREQMPDGRWKTLAGPGGPAPGAVQMVPPSPSPLPAMLPDAAALSLPGQETPAPPIAQEGTAAHDGWEPTHAQDATPPDGEDEVAGGAQETHPAAAPPAWPSVEWLDLPASGATPGRPSSAASSAPTLDVTPAAEDAPPPLGPSAAAPAPAPTSPPSRVLPAPAEAQISRVLRRGRPSAAGESTTLASFLRPGRGASAQAVSPARAQRPEPVEPGWSADDAPPSLGAHLHTDAAEPSGARDVADAHVPARTEGPATMAAQAPADAPEPPQTHVDEPAPERADAHEPIPPMASPLRVPDAEALPTADAAAPALPRPSFLDTPDAATAPRAQSSRTARVLWAAAALLLGALLAAQAMRHERNHWAAERPALRPVLEALCRATACTLEAPRRIDDIRVDGSTLMRDGADGRYRLVFTLRNASAQAVAMPAIELSLLDGSERPVVRRVILPAQMGRSATLAGRTEAELALALQLSPAPGRALPAVVGHSVLAFYP</sequence>
<name>A0A147HD47_9BURK</name>
<feature type="compositionally biased region" description="Basic and acidic residues" evidence="1">
    <location>
        <begin position="314"/>
        <end position="327"/>
    </location>
</feature>
<feature type="region of interest" description="Disordered" evidence="1">
    <location>
        <begin position="87"/>
        <end position="203"/>
    </location>
</feature>
<keyword evidence="4" id="KW-1185">Reference proteome</keyword>
<reference evidence="3 4" key="1">
    <citation type="journal article" date="2016" name="Front. Microbiol.">
        <title>Genomic Resource of Rice Seed Associated Bacteria.</title>
        <authorList>
            <person name="Midha S."/>
            <person name="Bansal K."/>
            <person name="Sharma S."/>
            <person name="Kumar N."/>
            <person name="Patil P.P."/>
            <person name="Chaudhry V."/>
            <person name="Patil P.B."/>
        </authorList>
    </citation>
    <scope>NUCLEOTIDE SEQUENCE [LARGE SCALE GENOMIC DNA]</scope>
    <source>
        <strain evidence="3 4">NS331</strain>
    </source>
</reference>
<feature type="compositionally biased region" description="Low complexity" evidence="1">
    <location>
        <begin position="297"/>
        <end position="306"/>
    </location>
</feature>
<comment type="caution">
    <text evidence="3">The sequence shown here is derived from an EMBL/GenBank/DDBJ whole genome shotgun (WGS) entry which is preliminary data.</text>
</comment>
<protein>
    <recommendedName>
        <fullName evidence="2">Zinc finger/thioredoxin putative domain-containing protein</fullName>
    </recommendedName>
</protein>
<feature type="compositionally biased region" description="Low complexity" evidence="1">
    <location>
        <begin position="151"/>
        <end position="169"/>
    </location>
</feature>
<dbReference type="Pfam" id="PF13719">
    <property type="entry name" value="Zn_ribbon_5"/>
    <property type="match status" value="1"/>
</dbReference>
<feature type="region of interest" description="Disordered" evidence="1">
    <location>
        <begin position="352"/>
        <end position="373"/>
    </location>
</feature>
<evidence type="ECO:0000313" key="3">
    <source>
        <dbReference type="EMBL" id="KTT27975.1"/>
    </source>
</evidence>
<dbReference type="AlphaFoldDB" id="A0A147HD47"/>
<gene>
    <name evidence="3" type="ORF">NS331_00075</name>
</gene>
<dbReference type="InterPro" id="IPR021834">
    <property type="entry name" value="DUF3426"/>
</dbReference>
<dbReference type="Pfam" id="PF11906">
    <property type="entry name" value="DUF3426"/>
    <property type="match status" value="1"/>
</dbReference>
<dbReference type="InterPro" id="IPR011723">
    <property type="entry name" value="Znf/thioredoxin_put"/>
</dbReference>
<dbReference type="Proteomes" id="UP000072741">
    <property type="component" value="Unassembled WGS sequence"/>
</dbReference>
<dbReference type="PATRIC" id="fig|433924.3.peg.17"/>
<organism evidence="3 4">
    <name type="scientific">Pseudacidovorax intermedius</name>
    <dbReference type="NCBI Taxonomy" id="433924"/>
    <lineage>
        <taxon>Bacteria</taxon>
        <taxon>Pseudomonadati</taxon>
        <taxon>Pseudomonadota</taxon>
        <taxon>Betaproteobacteria</taxon>
        <taxon>Burkholderiales</taxon>
        <taxon>Comamonadaceae</taxon>
        <taxon>Pseudacidovorax</taxon>
    </lineage>
</organism>
<evidence type="ECO:0000259" key="2">
    <source>
        <dbReference type="Pfam" id="PF13719"/>
    </source>
</evidence>
<feature type="region of interest" description="Disordered" evidence="1">
    <location>
        <begin position="62"/>
        <end position="81"/>
    </location>
</feature>
<accession>A0A147HD47</accession>
<evidence type="ECO:0000313" key="4">
    <source>
        <dbReference type="Proteomes" id="UP000072741"/>
    </source>
</evidence>
<dbReference type="RefSeq" id="WP_058639988.1">
    <property type="nucleotide sequence ID" value="NZ_LDSL01000001.1"/>
</dbReference>
<dbReference type="EMBL" id="LDSL01000001">
    <property type="protein sequence ID" value="KTT27975.1"/>
    <property type="molecule type" value="Genomic_DNA"/>
</dbReference>
<evidence type="ECO:0000256" key="1">
    <source>
        <dbReference type="SAM" id="MobiDB-lite"/>
    </source>
</evidence>
<feature type="domain" description="Zinc finger/thioredoxin putative" evidence="2">
    <location>
        <begin position="3"/>
        <end position="39"/>
    </location>
</feature>